<evidence type="ECO:0000313" key="2">
    <source>
        <dbReference type="Proteomes" id="UP001054945"/>
    </source>
</evidence>
<dbReference type="AlphaFoldDB" id="A0AAV4TSY7"/>
<gene>
    <name evidence="1" type="ORF">CEXT_707901</name>
</gene>
<evidence type="ECO:0000313" key="1">
    <source>
        <dbReference type="EMBL" id="GIY49330.1"/>
    </source>
</evidence>
<dbReference type="EMBL" id="BPLR01011821">
    <property type="protein sequence ID" value="GIY49330.1"/>
    <property type="molecule type" value="Genomic_DNA"/>
</dbReference>
<keyword evidence="2" id="KW-1185">Reference proteome</keyword>
<reference evidence="1 2" key="1">
    <citation type="submission" date="2021-06" db="EMBL/GenBank/DDBJ databases">
        <title>Caerostris extrusa draft genome.</title>
        <authorList>
            <person name="Kono N."/>
            <person name="Arakawa K."/>
        </authorList>
    </citation>
    <scope>NUCLEOTIDE SEQUENCE [LARGE SCALE GENOMIC DNA]</scope>
</reference>
<comment type="caution">
    <text evidence="1">The sequence shown here is derived from an EMBL/GenBank/DDBJ whole genome shotgun (WGS) entry which is preliminary data.</text>
</comment>
<organism evidence="1 2">
    <name type="scientific">Caerostris extrusa</name>
    <name type="common">Bark spider</name>
    <name type="synonym">Caerostris bankana</name>
    <dbReference type="NCBI Taxonomy" id="172846"/>
    <lineage>
        <taxon>Eukaryota</taxon>
        <taxon>Metazoa</taxon>
        <taxon>Ecdysozoa</taxon>
        <taxon>Arthropoda</taxon>
        <taxon>Chelicerata</taxon>
        <taxon>Arachnida</taxon>
        <taxon>Araneae</taxon>
        <taxon>Araneomorphae</taxon>
        <taxon>Entelegynae</taxon>
        <taxon>Araneoidea</taxon>
        <taxon>Araneidae</taxon>
        <taxon>Caerostris</taxon>
    </lineage>
</organism>
<dbReference type="Proteomes" id="UP001054945">
    <property type="component" value="Unassembled WGS sequence"/>
</dbReference>
<name>A0AAV4TSY7_CAEEX</name>
<proteinExistence type="predicted"/>
<accession>A0AAV4TSY7</accession>
<protein>
    <submittedName>
        <fullName evidence="1">Uncharacterized protein</fullName>
    </submittedName>
</protein>
<sequence length="74" mass="8085">MPSPPKGGRGAAIFSIKDLPPPSGMSNFPAHMPGAMGNHKYLRRELIAGKMGGDYRDFYHGCFDGKIIFRPMSC</sequence>